<keyword evidence="2" id="KW-1185">Reference proteome</keyword>
<sequence length="77" mass="8724">MLRKRLEPAYDRASQAAIKARKKQNMSYQSRVKSPAMQVADRVLVANKQEWACLPEVVIAQSGENMEAQNRLSTETC</sequence>
<protein>
    <submittedName>
        <fullName evidence="1">Uncharacterized protein</fullName>
    </submittedName>
</protein>
<name>A0A444UE30_ACIRT</name>
<dbReference type="Proteomes" id="UP000289886">
    <property type="component" value="Unassembled WGS sequence"/>
</dbReference>
<evidence type="ECO:0000313" key="2">
    <source>
        <dbReference type="Proteomes" id="UP000289886"/>
    </source>
</evidence>
<accession>A0A444UE30</accession>
<dbReference type="EMBL" id="SCEB01214752">
    <property type="protein sequence ID" value="RXM33425.1"/>
    <property type="molecule type" value="Genomic_DNA"/>
</dbReference>
<proteinExistence type="predicted"/>
<dbReference type="AlphaFoldDB" id="A0A444UE30"/>
<organism evidence="1 2">
    <name type="scientific">Acipenser ruthenus</name>
    <name type="common">Sterlet sturgeon</name>
    <dbReference type="NCBI Taxonomy" id="7906"/>
    <lineage>
        <taxon>Eukaryota</taxon>
        <taxon>Metazoa</taxon>
        <taxon>Chordata</taxon>
        <taxon>Craniata</taxon>
        <taxon>Vertebrata</taxon>
        <taxon>Euteleostomi</taxon>
        <taxon>Actinopterygii</taxon>
        <taxon>Chondrostei</taxon>
        <taxon>Acipenseriformes</taxon>
        <taxon>Acipenseridae</taxon>
        <taxon>Acipenser</taxon>
    </lineage>
</organism>
<comment type="caution">
    <text evidence="1">The sequence shown here is derived from an EMBL/GenBank/DDBJ whole genome shotgun (WGS) entry which is preliminary data.</text>
</comment>
<gene>
    <name evidence="1" type="ORF">EOD39_5455</name>
</gene>
<reference evidence="1 2" key="1">
    <citation type="submission" date="2019-01" db="EMBL/GenBank/DDBJ databases">
        <title>Draft Genome and Complete Hox-Cluster Characterization of the Sterlet Sturgeon (Acipenser ruthenus).</title>
        <authorList>
            <person name="Wei Q."/>
        </authorList>
    </citation>
    <scope>NUCLEOTIDE SEQUENCE [LARGE SCALE GENOMIC DNA]</scope>
    <source>
        <strain evidence="1">WHYD16114868_AA</strain>
        <tissue evidence="1">Blood</tissue>
    </source>
</reference>
<evidence type="ECO:0000313" key="1">
    <source>
        <dbReference type="EMBL" id="RXM33425.1"/>
    </source>
</evidence>